<feature type="transmembrane region" description="Helical" evidence="18">
    <location>
        <begin position="707"/>
        <end position="728"/>
    </location>
</feature>
<keyword evidence="15" id="KW-0413">Isomerase</keyword>
<sequence length="2796" mass="310500">MDSGGADDSSSGAFQPVASPSSSRGDALEQRRGMMASNGSGSGSGSGSHDSLGHREGSPSSISVFGDSEGSAASSPRQDAPVEEQQCRICRSGSEDEAPLFRPCKCSGSIQYCHQDCLIEWLSHSRKKYCELCGHPFTFKKRYKRALPKGLDIRWTLPFRVPTWMLPQDDTPNPPTLAFRLPLPAYLYARRMALQALGWVLTGMRGITVLITWLILLPLVNINVWRSYFWVSDTIVSAWQNAIQQPIVPVSRSVSSLADTLAPDAAADSHSMTGPVALVEYLQNAPEPVTDATRVLVPGPTHWRFKGINQNSRVMVIPVQQVNLPVIKRLLPYCHPPYPQEPISPLYQDLITPPDELSQTLILSLPYMLNGQRFSLDLTRFCALFDRPEDAVLRIAQQRTKLKGTTTNLKFARLLGQRIKDTIYTAHTCGAAGPNVCAKALWKWVKRWTSVMSKDLVEGQVLTCAVIIIFVGVFLLREWVLQNLPHVVERVAAQAQAMRQQNEVLEGQVADAHRQLADAQRQLDGLHRGQGLNRIDDRFPAEHGMRGFEDDLDEGEDEPAEVEDEMEYEMHEGEDELYDEADELGDIPDEVEDASEEGDGEPNELEDAPDEDPDVEPEAQEEESDSEEEEEDEEGEIPEDEIAQIAARIGPAAEGDLDEAGQDIGGAAAAANGWEEAEQMGALDEELDGMLEAIGMRGPMIGLLQNAALMVVLCSFALMLFVAVPYVAGRTFGFGTNLLRLATFPIKLVRMVTDPTFDALIEWFDRFVLRPVLSVLSHLPFSSSFKAGPVAGPVVEEVMASTTAAAANVSAALQEGNVSSWPVFFDTKKALSVLEQGRERVYEFGVYMVAKTRGTSVSDRVLCVLLGHSYWLAALMLDAYFGLFQHSQQLQWLRGFVDMQHFVVKVLFFMIIELLMFPIGCGLVLDLCLSPLIESVTFGARLDEALGHPLTFFFVRWVGGTLYMFGFAQWVGATRQLLRKGALSWIRDPNDPTFSPVREILERKTMVQLKKILSSAITYAWLLIACIGINLWFIRHVWPGVLPLRWRPFNNLSAVPFDLLMLYYGMPFCIRILRPGSLIRKLSRKWWARVAQVLRLSNFLLGKDAPLEQGYVEYITWAAWAQRRGPRKAEVNELRALQHRRRLSTDVALQGDGWYFVLDGAFAHVPADDSPAPDSRVFIMVDREGVPVDSENDRALQKQEIIIANMTNKPKYEIVYLPPRFRLRIYGLFFLLWLSVSIGVQISIGGPLLIGRALFKLFTSTVQHDFYVWTIGCPVLAIPAAASYRIWHHQRRRLRRREQLAQGVHGPAERTYTVRGVCRHAAVLVYFGITIGIVIPFLIGMTTRVYLIEPWLDVSQLSKPVPVFQTWAMGLMEQVLFVRLIALQNDAWAQFLTAAIEQTVRNGVGRNVQPWRTTKGVIFPVLSGLILLLTAPPLQVGLNFALRPGPPLTPTLQQGAVRAAYKWFSFGLATAKILRMIIVRIDQWTMALKDELYLDSTELTNYTGEAGGRASEDDDGLGAARQGQQREDVRSSIYFTRISLCLPHCHSENREKSETSRDHFNMKNLSALVAIANLSDNQHAKRSPSDGLTDVEYFHGVPIIPAAAANPSRSLVGKFLRTIQAALQRLSTSKEDAAAIEAVIETSVGQMMGHLQDDRSNMMLEKLVTALAAQGPDSRAADFITNSLVGVLYNDLDHPPHATLSAPFKYRTVDGTGTSCSNPALGAGFTPYARSVSAMTPASGARPDTGLVFDMLLRRSSFKPHPAGISSLLFAMANMITHDIFNTKGDEPEINQHSSYLDLQVVYGKTTEENQRIRKGIDGLLHADTFADSRIAMMPPATAALVILFSRHHNYIANHIRAVNEHGTYRSEEELRFDPVLRQKAEAQVERLAAAQKEASAGTGVSEQEHSSVPTVEQAIDELVSNSLKTQDEEIYGRSRIVNCGFFVACILRDYIPAILNQTAGGWYLDPMKEFHNAGPKVPRGAGNAVSAEFSVLYRWHSGISAADEGWLNETAEDVWPGTRPEDLTPQEFAAGARKLQSRLGDLKRPDQWTVHGWRRDASTGKFKDWDLASTIIKATKEVAGALGAKHSPAWMRIIDIMGQETARNKWGLCSLNEFRRFLGLKTYSSFAEWNPDPEINGPAEMLYSHVDNLELFPGLMAEETKKPGPGAGLCPGYTTSRAILSDATALVRGDRFLTIDMTPVKCTSWGYVYGQTSQPGAYTGILSKLLFNTLPNVFAYNSTWALFPFATPRKIEKILAEKGVLDKYDTKEPEGQLQNWYGVNSYAAVREVISNSKRFGVPYKSAIEIVAQGKNYVMGMDDPTQHDKNRHLLSELAYPEGWHRTFDTFFFEKSAELLQKKSMAYTSGRIVDVVNDVCNVVPMLYAAQRFGLILRDQNESIGFSVQELTQQLQVQFALIFDVSYSFSGAATWEAREASALTGKLFYDQIALRYRSFGSSASRFVTNTVAKVLSSIADDIRPTPECEEMYRKLYDGGYGLEDAVSYVHGLCVSSVPTLSQSASLLLEFYFREENAVHKERIIELCGRRDEKANTLLQGYVNEAIRLNGMAPVVPRIVLSEEVTIQDGDVTKTFKKGDGIMASQRSANLDPKIFENPTEVDPERPGATRFLNFGAGMHECLGAQMAMIALPAILRAVFSLPNVRLAPGKPGQFETIPNVMPGGTIVESFVTQTGREWPFATNLKVLYDDVRPLTTADRSPTVIGSSSSSYGFGSRSRAGQAETPSAASVSRGGGLRRRFQSNGSGRSWSTNDKWRSSWGFRPSLPKSYSVPHAMNGDEPQQ</sequence>
<dbReference type="PANTHER" id="PTHR13145:SF0">
    <property type="entry name" value="E3 UBIQUITIN-PROTEIN LIGASE MARCHF6"/>
    <property type="match status" value="1"/>
</dbReference>
<dbReference type="GO" id="GO:0016705">
    <property type="term" value="F:oxidoreductase activity, acting on paired donors, with incorporation or reduction of molecular oxygen"/>
    <property type="evidence" value="ECO:0007669"/>
    <property type="project" value="InterPro"/>
</dbReference>
<feature type="compositionally biased region" description="Low complexity" evidence="17">
    <location>
        <begin position="2719"/>
        <end position="2734"/>
    </location>
</feature>
<feature type="transmembrane region" description="Helical" evidence="18">
    <location>
        <begin position="1266"/>
        <end position="1287"/>
    </location>
</feature>
<dbReference type="SUPFAM" id="SSF48264">
    <property type="entry name" value="Cytochrome P450"/>
    <property type="match status" value="1"/>
</dbReference>
<dbReference type="SUPFAM" id="SSF48113">
    <property type="entry name" value="Heme-dependent peroxidases"/>
    <property type="match status" value="1"/>
</dbReference>
<dbReference type="Pfam" id="PF00067">
    <property type="entry name" value="p450"/>
    <property type="match status" value="1"/>
</dbReference>
<evidence type="ECO:0000313" key="20">
    <source>
        <dbReference type="EMBL" id="KAE8264284.1"/>
    </source>
</evidence>
<feature type="region of interest" description="Disordered" evidence="17">
    <location>
        <begin position="527"/>
        <end position="568"/>
    </location>
</feature>
<comment type="catalytic activity">
    <reaction evidence="2">
        <text>S-ubiquitinyl-[E2 ubiquitin-conjugating enzyme]-L-cysteine + [acceptor protein]-L-lysine = [E2 ubiquitin-conjugating enzyme]-L-cysteine + N(6)-ubiquitinyl-[acceptor protein]-L-lysine.</text>
        <dbReference type="EC" id="2.3.2.27"/>
    </reaction>
</comment>
<feature type="transmembrane region" description="Helical" evidence="18">
    <location>
        <begin position="1363"/>
        <end position="1382"/>
    </location>
</feature>
<evidence type="ECO:0000256" key="9">
    <source>
        <dbReference type="ARBA" id="ARBA00022771"/>
    </source>
</evidence>
<dbReference type="SMART" id="SM00744">
    <property type="entry name" value="RINGv"/>
    <property type="match status" value="1"/>
</dbReference>
<feature type="compositionally biased region" description="Polar residues" evidence="17">
    <location>
        <begin position="2755"/>
        <end position="2766"/>
    </location>
</feature>
<evidence type="ECO:0000256" key="7">
    <source>
        <dbReference type="ARBA" id="ARBA00022692"/>
    </source>
</evidence>
<dbReference type="Pfam" id="PF03098">
    <property type="entry name" value="An_peroxidase"/>
    <property type="match status" value="1"/>
</dbReference>
<evidence type="ECO:0000313" key="21">
    <source>
        <dbReference type="Proteomes" id="UP000077671"/>
    </source>
</evidence>
<dbReference type="InterPro" id="IPR013083">
    <property type="entry name" value="Znf_RING/FYVE/PHD"/>
</dbReference>
<feature type="transmembrane region" description="Helical" evidence="18">
    <location>
        <begin position="1012"/>
        <end position="1034"/>
    </location>
</feature>
<dbReference type="GO" id="GO:0004497">
    <property type="term" value="F:monooxygenase activity"/>
    <property type="evidence" value="ECO:0007669"/>
    <property type="project" value="InterPro"/>
</dbReference>
<dbReference type="GO" id="GO:0036503">
    <property type="term" value="P:ERAD pathway"/>
    <property type="evidence" value="ECO:0007669"/>
    <property type="project" value="TreeGrafter"/>
</dbReference>
<dbReference type="Pfam" id="PF12906">
    <property type="entry name" value="RINGv"/>
    <property type="match status" value="1"/>
</dbReference>
<dbReference type="Gene3D" id="3.30.40.10">
    <property type="entry name" value="Zinc/RING finger domain, C3HC4 (zinc finger)"/>
    <property type="match status" value="1"/>
</dbReference>
<evidence type="ECO:0000256" key="5">
    <source>
        <dbReference type="ARBA" id="ARBA00011881"/>
    </source>
</evidence>
<dbReference type="GO" id="GO:0020037">
    <property type="term" value="F:heme binding"/>
    <property type="evidence" value="ECO:0007669"/>
    <property type="project" value="InterPro"/>
</dbReference>
<feature type="coiled-coil region" evidence="16">
    <location>
        <begin position="488"/>
        <end position="522"/>
    </location>
</feature>
<proteinExistence type="predicted"/>
<feature type="transmembrane region" description="Helical" evidence="18">
    <location>
        <begin position="459"/>
        <end position="476"/>
    </location>
</feature>
<dbReference type="GO" id="GO:0008270">
    <property type="term" value="F:zinc ion binding"/>
    <property type="evidence" value="ECO:0007669"/>
    <property type="project" value="UniProtKB-KW"/>
</dbReference>
<evidence type="ECO:0000256" key="11">
    <source>
        <dbReference type="ARBA" id="ARBA00022833"/>
    </source>
</evidence>
<evidence type="ECO:0000256" key="4">
    <source>
        <dbReference type="ARBA" id="ARBA00004906"/>
    </source>
</evidence>
<dbReference type="GO" id="GO:0016853">
    <property type="term" value="F:isomerase activity"/>
    <property type="evidence" value="ECO:0007669"/>
    <property type="project" value="UniProtKB-KW"/>
</dbReference>
<keyword evidence="8" id="KW-0479">Metal-binding</keyword>
<feature type="transmembrane region" description="Helical" evidence="18">
    <location>
        <begin position="1323"/>
        <end position="1343"/>
    </location>
</feature>
<dbReference type="GO" id="GO:0006979">
    <property type="term" value="P:response to oxidative stress"/>
    <property type="evidence" value="ECO:0007669"/>
    <property type="project" value="InterPro"/>
</dbReference>
<dbReference type="InterPro" id="IPR017972">
    <property type="entry name" value="Cyt_P450_CS"/>
</dbReference>
<dbReference type="PROSITE" id="PS51292">
    <property type="entry name" value="ZF_RING_CH"/>
    <property type="match status" value="1"/>
</dbReference>
<dbReference type="FunFam" id="3.30.40.10:FF:000287">
    <property type="entry name" value="RING finger membrane protein"/>
    <property type="match status" value="1"/>
</dbReference>
<dbReference type="SUPFAM" id="SSF57850">
    <property type="entry name" value="RING/U-box"/>
    <property type="match status" value="1"/>
</dbReference>
<dbReference type="InterPro" id="IPR037120">
    <property type="entry name" value="Haem_peroxidase_sf_animal"/>
</dbReference>
<dbReference type="InterPro" id="IPR011016">
    <property type="entry name" value="Znf_RING-CH"/>
</dbReference>
<dbReference type="GO" id="GO:0005506">
    <property type="term" value="F:iron ion binding"/>
    <property type="evidence" value="ECO:0007669"/>
    <property type="project" value="InterPro"/>
</dbReference>
<feature type="transmembrane region" description="Helical" evidence="18">
    <location>
        <begin position="953"/>
        <end position="973"/>
    </location>
</feature>
<evidence type="ECO:0000256" key="8">
    <source>
        <dbReference type="ARBA" id="ARBA00022723"/>
    </source>
</evidence>
<keyword evidence="7 18" id="KW-0812">Transmembrane</keyword>
<keyword evidence="16" id="KW-0175">Coiled coil</keyword>
<evidence type="ECO:0000256" key="15">
    <source>
        <dbReference type="ARBA" id="ARBA00023235"/>
    </source>
</evidence>
<evidence type="ECO:0000256" key="1">
    <source>
        <dbReference type="ARBA" id="ARBA00000699"/>
    </source>
</evidence>
<dbReference type="GO" id="GO:0052878">
    <property type="term" value="F:linoleate 8R-lipoxygenase activity"/>
    <property type="evidence" value="ECO:0007669"/>
    <property type="project" value="UniProtKB-EC"/>
</dbReference>
<comment type="subunit">
    <text evidence="5">Homotetramer.</text>
</comment>
<evidence type="ECO:0000256" key="13">
    <source>
        <dbReference type="ARBA" id="ARBA00023004"/>
    </source>
</evidence>
<evidence type="ECO:0000256" key="2">
    <source>
        <dbReference type="ARBA" id="ARBA00000900"/>
    </source>
</evidence>
<dbReference type="PANTHER" id="PTHR13145">
    <property type="entry name" value="SSM4 PROTEIN"/>
    <property type="match status" value="1"/>
</dbReference>
<feature type="region of interest" description="Disordered" evidence="17">
    <location>
        <begin position="1"/>
        <end position="82"/>
    </location>
</feature>
<dbReference type="GO" id="GO:0005789">
    <property type="term" value="C:endoplasmic reticulum membrane"/>
    <property type="evidence" value="ECO:0007669"/>
    <property type="project" value="TreeGrafter"/>
</dbReference>
<keyword evidence="14 18" id="KW-0472">Membrane</keyword>
<feature type="transmembrane region" description="Helical" evidence="18">
    <location>
        <begin position="1225"/>
        <end position="1246"/>
    </location>
</feature>
<feature type="transmembrane region" description="Helical" evidence="18">
    <location>
        <begin position="906"/>
        <end position="933"/>
    </location>
</feature>
<feature type="region of interest" description="Disordered" evidence="17">
    <location>
        <begin position="591"/>
        <end position="638"/>
    </location>
</feature>
<evidence type="ECO:0000256" key="12">
    <source>
        <dbReference type="ARBA" id="ARBA00022989"/>
    </source>
</evidence>
<dbReference type="GO" id="GO:0004601">
    <property type="term" value="F:peroxidase activity"/>
    <property type="evidence" value="ECO:0007669"/>
    <property type="project" value="InterPro"/>
</dbReference>
<comment type="caution">
    <text evidence="20">The sequence shown here is derived from an EMBL/GenBank/DDBJ whole genome shotgun (WGS) entry which is preliminary data.</text>
</comment>
<dbReference type="PRINTS" id="PR00457">
    <property type="entry name" value="ANPEROXIDASE"/>
</dbReference>
<dbReference type="Gene3D" id="1.10.630.10">
    <property type="entry name" value="Cytochrome P450"/>
    <property type="match status" value="1"/>
</dbReference>
<reference evidence="20" key="1">
    <citation type="submission" date="2016-04" db="EMBL/GenBank/DDBJ databases">
        <authorList>
            <person name="Nguyen H.D."/>
            <person name="Kesanakurti P."/>
            <person name="Cullis J."/>
            <person name="Levesque C.A."/>
            <person name="Hambleton S."/>
        </authorList>
    </citation>
    <scope>NUCLEOTIDE SEQUENCE</scope>
    <source>
        <strain evidence="20">DAOMC 238032</strain>
    </source>
</reference>
<comment type="pathway">
    <text evidence="4">Protein modification; protein ubiquitination.</text>
</comment>
<evidence type="ECO:0000256" key="6">
    <source>
        <dbReference type="ARBA" id="ARBA00022679"/>
    </source>
</evidence>
<evidence type="ECO:0000259" key="19">
    <source>
        <dbReference type="PROSITE" id="PS51292"/>
    </source>
</evidence>
<dbReference type="PROSITE" id="PS00086">
    <property type="entry name" value="CYTOCHROME_P450"/>
    <property type="match status" value="1"/>
</dbReference>
<keyword evidence="9" id="KW-0863">Zinc-finger</keyword>
<comment type="subcellular location">
    <subcellularLocation>
        <location evidence="3">Membrane</location>
        <topology evidence="3">Multi-pass membrane protein</topology>
    </subcellularLocation>
</comment>
<dbReference type="PROSITE" id="PS50292">
    <property type="entry name" value="PEROXIDASE_3"/>
    <property type="match status" value="1"/>
</dbReference>
<keyword evidence="12 18" id="KW-1133">Transmembrane helix</keyword>
<keyword evidence="6" id="KW-0808">Transferase</keyword>
<evidence type="ECO:0000256" key="14">
    <source>
        <dbReference type="ARBA" id="ARBA00023136"/>
    </source>
</evidence>
<dbReference type="GO" id="GO:0061630">
    <property type="term" value="F:ubiquitin protein ligase activity"/>
    <property type="evidence" value="ECO:0007669"/>
    <property type="project" value="UniProtKB-EC"/>
</dbReference>
<feature type="transmembrane region" description="Helical" evidence="18">
    <location>
        <begin position="1416"/>
        <end position="1434"/>
    </location>
</feature>
<comment type="catalytic activity">
    <reaction evidence="1">
        <text>(9Z,12Z)-octadecadienoate + O2 = (8R,9Z,12Z)-8-hydroperoxyoctadeca-9,12-dienoate</text>
        <dbReference type="Rhea" id="RHEA:25395"/>
        <dbReference type="ChEBI" id="CHEBI:15379"/>
        <dbReference type="ChEBI" id="CHEBI:30245"/>
        <dbReference type="ChEBI" id="CHEBI:58659"/>
        <dbReference type="EC" id="1.13.11.60"/>
    </reaction>
</comment>
<feature type="domain" description="RING-CH-type" evidence="19">
    <location>
        <begin position="79"/>
        <end position="140"/>
    </location>
</feature>
<dbReference type="EMBL" id="LWDD02000077">
    <property type="protein sequence ID" value="KAE8264284.1"/>
    <property type="molecule type" value="Genomic_DNA"/>
</dbReference>
<keyword evidence="10" id="KW-0833">Ubl conjugation pathway</keyword>
<feature type="compositionally biased region" description="Acidic residues" evidence="17">
    <location>
        <begin position="550"/>
        <end position="568"/>
    </location>
</feature>
<evidence type="ECO:0000256" key="18">
    <source>
        <dbReference type="SAM" id="Phobius"/>
    </source>
</evidence>
<keyword evidence="11" id="KW-0862">Zinc</keyword>
<dbReference type="CDD" id="cd16702">
    <property type="entry name" value="RING_CH-C4HC3_MARCH6"/>
    <property type="match status" value="1"/>
</dbReference>
<feature type="transmembrane region" description="Helical" evidence="18">
    <location>
        <begin position="1054"/>
        <end position="1073"/>
    </location>
</feature>
<feature type="region of interest" description="Disordered" evidence="17">
    <location>
        <begin position="2712"/>
        <end position="2796"/>
    </location>
</feature>
<accession>A0A8T8TRT3</accession>
<evidence type="ECO:0000256" key="17">
    <source>
        <dbReference type="SAM" id="MobiDB-lite"/>
    </source>
</evidence>
<dbReference type="InterPro" id="IPR019791">
    <property type="entry name" value="Haem_peroxidase_animal"/>
</dbReference>
<protein>
    <recommendedName>
        <fullName evidence="19">RING-CH-type domain-containing protein</fullName>
    </recommendedName>
</protein>
<organism evidence="20 21">
    <name type="scientific">Tilletia caries</name>
    <name type="common">wheat bunt fungus</name>
    <dbReference type="NCBI Taxonomy" id="13290"/>
    <lineage>
        <taxon>Eukaryota</taxon>
        <taxon>Fungi</taxon>
        <taxon>Dikarya</taxon>
        <taxon>Basidiomycota</taxon>
        <taxon>Ustilaginomycotina</taxon>
        <taxon>Exobasidiomycetes</taxon>
        <taxon>Tilletiales</taxon>
        <taxon>Tilletiaceae</taxon>
        <taxon>Tilletia</taxon>
    </lineage>
</organism>
<feature type="compositionally biased region" description="Basic and acidic residues" evidence="17">
    <location>
        <begin position="534"/>
        <end position="549"/>
    </location>
</feature>
<evidence type="ECO:0000256" key="10">
    <source>
        <dbReference type="ARBA" id="ARBA00022786"/>
    </source>
</evidence>
<evidence type="ECO:0000256" key="16">
    <source>
        <dbReference type="SAM" id="Coils"/>
    </source>
</evidence>
<feature type="region of interest" description="Disordered" evidence="17">
    <location>
        <begin position="1504"/>
        <end position="1525"/>
    </location>
</feature>
<dbReference type="InterPro" id="IPR056521">
    <property type="entry name" value="MARCHF6-like_C"/>
</dbReference>
<name>A0A8T8TRT3_9BASI</name>
<keyword evidence="13" id="KW-0408">Iron</keyword>
<dbReference type="InterPro" id="IPR010255">
    <property type="entry name" value="Haem_peroxidase_sf"/>
</dbReference>
<feature type="transmembrane region" description="Helical" evidence="18">
    <location>
        <begin position="196"/>
        <end position="220"/>
    </location>
</feature>
<gene>
    <name evidence="20" type="ORF">A4X03_0g1056</name>
</gene>
<dbReference type="InterPro" id="IPR001128">
    <property type="entry name" value="Cyt_P450"/>
</dbReference>
<dbReference type="InterPro" id="IPR036396">
    <property type="entry name" value="Cyt_P450_sf"/>
</dbReference>
<reference evidence="20" key="2">
    <citation type="journal article" date="2019" name="IMA Fungus">
        <title>Genome sequencing and comparison of five Tilletia species to identify candidate genes for the detection of regulated species infecting wheat.</title>
        <authorList>
            <person name="Nguyen H.D.T."/>
            <person name="Sultana T."/>
            <person name="Kesanakurti P."/>
            <person name="Hambleton S."/>
        </authorList>
    </citation>
    <scope>NUCLEOTIDE SEQUENCE</scope>
    <source>
        <strain evidence="20">DAOMC 238032</strain>
    </source>
</reference>
<evidence type="ECO:0000256" key="3">
    <source>
        <dbReference type="ARBA" id="ARBA00004141"/>
    </source>
</evidence>
<dbReference type="Pfam" id="PF23113">
    <property type="entry name" value="MARCHF6_C"/>
    <property type="match status" value="1"/>
</dbReference>
<feature type="compositionally biased region" description="Low complexity" evidence="17">
    <location>
        <begin position="1"/>
        <end position="13"/>
    </location>
</feature>
<dbReference type="Proteomes" id="UP000077671">
    <property type="component" value="Unassembled WGS sequence"/>
</dbReference>
<dbReference type="Gene3D" id="1.10.640.10">
    <property type="entry name" value="Haem peroxidase domain superfamily, animal type"/>
    <property type="match status" value="1"/>
</dbReference>